<gene>
    <name evidence="3" type="ORF">SAMN05421874_110203</name>
</gene>
<dbReference type="AlphaFoldDB" id="A0A1G9EAR9"/>
<protein>
    <submittedName>
        <fullName evidence="3">Transglutaminase-like superfamily protein</fullName>
    </submittedName>
</protein>
<name>A0A1G9EAR9_9ACTN</name>
<dbReference type="STRING" id="683260.SAMN05421874_110203"/>
<dbReference type="Pfam" id="PF01841">
    <property type="entry name" value="Transglut_core"/>
    <property type="match status" value="1"/>
</dbReference>
<proteinExistence type="predicted"/>
<dbReference type="OrthoDB" id="4461372at2"/>
<accession>A0A1G9EAR9</accession>
<evidence type="ECO:0000259" key="2">
    <source>
        <dbReference type="Pfam" id="PF01841"/>
    </source>
</evidence>
<organism evidence="3 4">
    <name type="scientific">Nonomuraea maritima</name>
    <dbReference type="NCBI Taxonomy" id="683260"/>
    <lineage>
        <taxon>Bacteria</taxon>
        <taxon>Bacillati</taxon>
        <taxon>Actinomycetota</taxon>
        <taxon>Actinomycetes</taxon>
        <taxon>Streptosporangiales</taxon>
        <taxon>Streptosporangiaceae</taxon>
        <taxon>Nonomuraea</taxon>
    </lineage>
</organism>
<evidence type="ECO:0000313" key="3">
    <source>
        <dbReference type="EMBL" id="SDK73204.1"/>
    </source>
</evidence>
<sequence>MTSRLLAPRRRPRAVTSPPPEAAGGTAATPILDLHHPNVTDLTAHVRTAAGSITHERALLRTAHRLIGERIRPVYAMNDEQPVSVTIARGRGSCSRRMAVLEAVARAHGIATRVRGRLIDGAFWYPRFPRLQAVVPTEVVLAWPEFRIEEAWVSVSDLYDGLCVSSGFRNDGSETLFDAVAHTVVDWAGASSSPTCDLSAHVREDLGWFDSRDDLFHAYGQTLCPAARLLVDPVLSRHYLGQAITT</sequence>
<reference evidence="3 4" key="1">
    <citation type="submission" date="2016-10" db="EMBL/GenBank/DDBJ databases">
        <authorList>
            <person name="de Groot N.N."/>
        </authorList>
    </citation>
    <scope>NUCLEOTIDE SEQUENCE [LARGE SCALE GENOMIC DNA]</scope>
    <source>
        <strain evidence="3 4">CGMCC 4.5681</strain>
    </source>
</reference>
<dbReference type="Proteomes" id="UP000198683">
    <property type="component" value="Unassembled WGS sequence"/>
</dbReference>
<dbReference type="EMBL" id="FNFB01000010">
    <property type="protein sequence ID" value="SDK73204.1"/>
    <property type="molecule type" value="Genomic_DNA"/>
</dbReference>
<dbReference type="InterPro" id="IPR002931">
    <property type="entry name" value="Transglutaminase-like"/>
</dbReference>
<keyword evidence="4" id="KW-1185">Reference proteome</keyword>
<evidence type="ECO:0000256" key="1">
    <source>
        <dbReference type="SAM" id="MobiDB-lite"/>
    </source>
</evidence>
<dbReference type="RefSeq" id="WP_090766636.1">
    <property type="nucleotide sequence ID" value="NZ_FNFB01000010.1"/>
</dbReference>
<evidence type="ECO:0000313" key="4">
    <source>
        <dbReference type="Proteomes" id="UP000198683"/>
    </source>
</evidence>
<feature type="region of interest" description="Disordered" evidence="1">
    <location>
        <begin position="1"/>
        <end position="28"/>
    </location>
</feature>
<feature type="domain" description="Transglutaminase-like" evidence="2">
    <location>
        <begin position="75"/>
        <end position="155"/>
    </location>
</feature>